<gene>
    <name evidence="4" type="ORF">Asru_0030_06</name>
</gene>
<feature type="domain" description="CoA carboxyltransferase C-terminal" evidence="3">
    <location>
        <begin position="292"/>
        <end position="531"/>
    </location>
</feature>
<dbReference type="PROSITE" id="PS50980">
    <property type="entry name" value="COA_CT_NTER"/>
    <property type="match status" value="1"/>
</dbReference>
<organism evidence="4 5">
    <name type="scientific">Acidisphaera rubrifaciens HS-AP3</name>
    <dbReference type="NCBI Taxonomy" id="1231350"/>
    <lineage>
        <taxon>Bacteria</taxon>
        <taxon>Pseudomonadati</taxon>
        <taxon>Pseudomonadota</taxon>
        <taxon>Alphaproteobacteria</taxon>
        <taxon>Acetobacterales</taxon>
        <taxon>Acetobacteraceae</taxon>
        <taxon>Acidisphaera</taxon>
    </lineage>
</organism>
<name>A0A0D6P4Y4_9PROT</name>
<sequence>MTDMPAPDAAPDASSGDTSIWAPELAELRRRQALAEQMGGPDKVARQHAGGRMTVRERIDALIDPGSFHEIGATAGRAEYDDAGNLVTLTPSNCVMGRARIDGRPVVVVGDDFTVRGGSADATIFQKPLMAERMAGEWRLPIIRVIEGSGGGGSVKTIETTGRANLPGGVPSGIAFHHVTHTLGLVPVVALGLGSVAGLGAARLASSHYSVMTKSSAMFVAGPPVVARMNPQRNAVEMDKQTLGGWEVQTRAGAVDHAAEDEADAFACARRFLSYLPPSVFDLPPRGARDDDPARADDALRNAIPRDVRKVYRMRPIIDSVVDRGSFFEMGRNFGRSVITGLARLDGWPVALMAGDPYHYGGAWTAEAAQKVVRFVDLAETFHLPVVYLVDCPGFLIGAEAERSALIRHGVRALAAVNQCTQPWCTVIVRNCFGVAGAVHQPASRLSLRYGWVSARWGSLPLEGGIEAAYRADLDAAPDPAAKLREIEERLTKLRSPFRTAETFWIEEIIDPAATRGLLCEFANLAAPLRTPGAPRFAPRP</sequence>
<dbReference type="RefSeq" id="WP_241771058.1">
    <property type="nucleotide sequence ID" value="NZ_BANB01000030.1"/>
</dbReference>
<dbReference type="GO" id="GO:0004658">
    <property type="term" value="F:propionyl-CoA carboxylase activity"/>
    <property type="evidence" value="ECO:0007669"/>
    <property type="project" value="TreeGrafter"/>
</dbReference>
<evidence type="ECO:0000259" key="2">
    <source>
        <dbReference type="PROSITE" id="PS50980"/>
    </source>
</evidence>
<comment type="caution">
    <text evidence="4">The sequence shown here is derived from an EMBL/GenBank/DDBJ whole genome shotgun (WGS) entry which is preliminary data.</text>
</comment>
<dbReference type="Proteomes" id="UP000032680">
    <property type="component" value="Unassembled WGS sequence"/>
</dbReference>
<evidence type="ECO:0000313" key="5">
    <source>
        <dbReference type="Proteomes" id="UP000032680"/>
    </source>
</evidence>
<dbReference type="PROSITE" id="PS50989">
    <property type="entry name" value="COA_CT_CTER"/>
    <property type="match status" value="1"/>
</dbReference>
<dbReference type="Gene3D" id="3.90.226.10">
    <property type="entry name" value="2-enoyl-CoA Hydratase, Chain A, domain 1"/>
    <property type="match status" value="2"/>
</dbReference>
<feature type="domain" description="CoA carboxyltransferase N-terminal" evidence="2">
    <location>
        <begin position="18"/>
        <end position="288"/>
    </location>
</feature>
<proteinExistence type="predicted"/>
<dbReference type="AlphaFoldDB" id="A0A0D6P4Y4"/>
<dbReference type="InterPro" id="IPR011763">
    <property type="entry name" value="COA_CT_C"/>
</dbReference>
<dbReference type="InterPro" id="IPR034733">
    <property type="entry name" value="AcCoA_carboxyl_beta"/>
</dbReference>
<dbReference type="PANTHER" id="PTHR43842">
    <property type="entry name" value="PROPIONYL-COA CARBOXYLASE BETA CHAIN"/>
    <property type="match status" value="1"/>
</dbReference>
<protein>
    <submittedName>
        <fullName evidence="4">Propionyl-CoA carboxylase</fullName>
    </submittedName>
</protein>
<evidence type="ECO:0000259" key="3">
    <source>
        <dbReference type="PROSITE" id="PS50989"/>
    </source>
</evidence>
<dbReference type="InterPro" id="IPR011762">
    <property type="entry name" value="COA_CT_N"/>
</dbReference>
<dbReference type="InterPro" id="IPR051047">
    <property type="entry name" value="AccD/PCCB"/>
</dbReference>
<dbReference type="SUPFAM" id="SSF52096">
    <property type="entry name" value="ClpP/crotonase"/>
    <property type="match status" value="2"/>
</dbReference>
<reference evidence="4 5" key="1">
    <citation type="submission" date="2012-11" db="EMBL/GenBank/DDBJ databases">
        <title>Whole genome sequence of Acidisphaera rubrifaciens HS-AP3.</title>
        <authorList>
            <person name="Azuma Y."/>
            <person name="Higashiura N."/>
            <person name="Hirakawa H."/>
            <person name="Matsushita K."/>
        </authorList>
    </citation>
    <scope>NUCLEOTIDE SEQUENCE [LARGE SCALE GENOMIC DNA]</scope>
    <source>
        <strain evidence="4 5">HS-AP3</strain>
    </source>
</reference>
<dbReference type="PANTHER" id="PTHR43842:SF2">
    <property type="entry name" value="PROPIONYL-COA CARBOXYLASE BETA CHAIN, MITOCHONDRIAL"/>
    <property type="match status" value="1"/>
</dbReference>
<accession>A0A0D6P4Y4</accession>
<evidence type="ECO:0000256" key="1">
    <source>
        <dbReference type="SAM" id="MobiDB-lite"/>
    </source>
</evidence>
<dbReference type="Pfam" id="PF01039">
    <property type="entry name" value="Carboxyl_trans"/>
    <property type="match status" value="1"/>
</dbReference>
<dbReference type="InterPro" id="IPR029045">
    <property type="entry name" value="ClpP/crotonase-like_dom_sf"/>
</dbReference>
<evidence type="ECO:0000313" key="4">
    <source>
        <dbReference type="EMBL" id="GAN75954.1"/>
    </source>
</evidence>
<dbReference type="EMBL" id="BANB01000030">
    <property type="protein sequence ID" value="GAN75954.1"/>
    <property type="molecule type" value="Genomic_DNA"/>
</dbReference>
<keyword evidence="5" id="KW-1185">Reference proteome</keyword>
<feature type="region of interest" description="Disordered" evidence="1">
    <location>
        <begin position="1"/>
        <end position="20"/>
    </location>
</feature>
<feature type="compositionally biased region" description="Low complexity" evidence="1">
    <location>
        <begin position="1"/>
        <end position="13"/>
    </location>
</feature>